<reference evidence="2" key="1">
    <citation type="journal article" date="2023" name="Nat. Plants">
        <title>Single-cell RNA sequencing provides a high-resolution roadmap for understanding the multicellular compartmentation of specialized metabolism.</title>
        <authorList>
            <person name="Sun S."/>
            <person name="Shen X."/>
            <person name="Li Y."/>
            <person name="Li Y."/>
            <person name="Wang S."/>
            <person name="Li R."/>
            <person name="Zhang H."/>
            <person name="Shen G."/>
            <person name="Guo B."/>
            <person name="Wei J."/>
            <person name="Xu J."/>
            <person name="St-Pierre B."/>
            <person name="Chen S."/>
            <person name="Sun C."/>
        </authorList>
    </citation>
    <scope>NUCLEOTIDE SEQUENCE [LARGE SCALE GENOMIC DNA]</scope>
</reference>
<proteinExistence type="predicted"/>
<comment type="caution">
    <text evidence="1">The sequence shown here is derived from an EMBL/GenBank/DDBJ whole genome shotgun (WGS) entry which is preliminary data.</text>
</comment>
<gene>
    <name evidence="1" type="ORF">M9H77_17156</name>
</gene>
<dbReference type="Proteomes" id="UP001060085">
    <property type="component" value="Linkage Group LG04"/>
</dbReference>
<protein>
    <submittedName>
        <fullName evidence="1">Uncharacterized protein</fullName>
    </submittedName>
</protein>
<sequence length="125" mass="14792">MEYNWCNPSWKRMEVKRFNAYGGNNHGNGDFTSRRHVKSTKANNLSQAQDVIDRKVIHHEKKNTCIFVKEEKSRVEKVKSVVSTKESEGKRKDSECLIENHESLKEEQVKEKQDQIEKSEKQRER</sequence>
<evidence type="ECO:0000313" key="1">
    <source>
        <dbReference type="EMBL" id="KAI5667303.1"/>
    </source>
</evidence>
<organism evidence="1 2">
    <name type="scientific">Catharanthus roseus</name>
    <name type="common">Madagascar periwinkle</name>
    <name type="synonym">Vinca rosea</name>
    <dbReference type="NCBI Taxonomy" id="4058"/>
    <lineage>
        <taxon>Eukaryota</taxon>
        <taxon>Viridiplantae</taxon>
        <taxon>Streptophyta</taxon>
        <taxon>Embryophyta</taxon>
        <taxon>Tracheophyta</taxon>
        <taxon>Spermatophyta</taxon>
        <taxon>Magnoliopsida</taxon>
        <taxon>eudicotyledons</taxon>
        <taxon>Gunneridae</taxon>
        <taxon>Pentapetalae</taxon>
        <taxon>asterids</taxon>
        <taxon>lamiids</taxon>
        <taxon>Gentianales</taxon>
        <taxon>Apocynaceae</taxon>
        <taxon>Rauvolfioideae</taxon>
        <taxon>Vinceae</taxon>
        <taxon>Catharanthinae</taxon>
        <taxon>Catharanthus</taxon>
    </lineage>
</organism>
<name>A0ACC0B3U5_CATRO</name>
<dbReference type="EMBL" id="CM044704">
    <property type="protein sequence ID" value="KAI5667303.1"/>
    <property type="molecule type" value="Genomic_DNA"/>
</dbReference>
<accession>A0ACC0B3U5</accession>
<keyword evidence="2" id="KW-1185">Reference proteome</keyword>
<evidence type="ECO:0000313" key="2">
    <source>
        <dbReference type="Proteomes" id="UP001060085"/>
    </source>
</evidence>